<keyword evidence="2" id="KW-1185">Reference proteome</keyword>
<dbReference type="STRING" id="1200352.A606_06625"/>
<dbReference type="RefSeq" id="WP_020441333.1">
    <property type="nucleotide sequence ID" value="NC_021663.1"/>
</dbReference>
<dbReference type="Proteomes" id="UP000014809">
    <property type="component" value="Chromosome"/>
</dbReference>
<dbReference type="OrthoDB" id="3210767at2"/>
<dbReference type="NCBIfam" id="NF002546">
    <property type="entry name" value="PRK02101.2-4"/>
    <property type="match status" value="1"/>
</dbReference>
<name>S4XCY5_9CORY</name>
<evidence type="ECO:0000313" key="1">
    <source>
        <dbReference type="EMBL" id="AGP30972.1"/>
    </source>
</evidence>
<accession>S4XCY5</accession>
<dbReference type="KEGG" id="cter:A606_06625"/>
<dbReference type="Pfam" id="PF03883">
    <property type="entry name" value="H2O2_YaaD"/>
    <property type="match status" value="1"/>
</dbReference>
<dbReference type="AlphaFoldDB" id="S4XCY5"/>
<dbReference type="EMBL" id="CP003696">
    <property type="protein sequence ID" value="AGP30972.1"/>
    <property type="molecule type" value="Genomic_DNA"/>
</dbReference>
<dbReference type="GO" id="GO:0033194">
    <property type="term" value="P:response to hydroperoxide"/>
    <property type="evidence" value="ECO:0007669"/>
    <property type="project" value="TreeGrafter"/>
</dbReference>
<dbReference type="HOGENOM" id="CLU_071581_0_0_11"/>
<dbReference type="InterPro" id="IPR005583">
    <property type="entry name" value="YaaA"/>
</dbReference>
<organism evidence="1 2">
    <name type="scientific">Corynebacterium terpenotabidum Y-11</name>
    <dbReference type="NCBI Taxonomy" id="1200352"/>
    <lineage>
        <taxon>Bacteria</taxon>
        <taxon>Bacillati</taxon>
        <taxon>Actinomycetota</taxon>
        <taxon>Actinomycetes</taxon>
        <taxon>Mycobacteriales</taxon>
        <taxon>Corynebacteriaceae</taxon>
        <taxon>Corynebacterium</taxon>
    </lineage>
</organism>
<dbReference type="PANTHER" id="PTHR30283">
    <property type="entry name" value="PEROXIDE STRESS RESPONSE PROTEIN YAAA"/>
    <property type="match status" value="1"/>
</dbReference>
<reference evidence="1 2" key="1">
    <citation type="submission" date="2012-06" db="EMBL/GenBank/DDBJ databases">
        <title>Complete genome sequence of Corynebacterium terpenotabidum Y-11 (=DSM 44721).</title>
        <authorList>
            <person name="Ruckert C."/>
            <person name="Albersmeier A."/>
            <person name="Al-Dilaimi A."/>
            <person name="Szczepanowski R."/>
            <person name="Kalinowski J."/>
        </authorList>
    </citation>
    <scope>NUCLEOTIDE SEQUENCE [LARGE SCALE GENOMIC DNA]</scope>
    <source>
        <strain evidence="1 2">Y-11</strain>
    </source>
</reference>
<proteinExistence type="predicted"/>
<dbReference type="eggNOG" id="COG3022">
    <property type="taxonomic scope" value="Bacteria"/>
</dbReference>
<dbReference type="PATRIC" id="fig|1200352.3.peg.1350"/>
<dbReference type="GO" id="GO:0005829">
    <property type="term" value="C:cytosol"/>
    <property type="evidence" value="ECO:0007669"/>
    <property type="project" value="TreeGrafter"/>
</dbReference>
<protein>
    <submittedName>
        <fullName evidence="1">Uncharacterized protein</fullName>
    </submittedName>
</protein>
<evidence type="ECO:0000313" key="2">
    <source>
        <dbReference type="Proteomes" id="UP000014809"/>
    </source>
</evidence>
<gene>
    <name evidence="1" type="ORF">A606_06625</name>
</gene>
<dbReference type="PANTHER" id="PTHR30283:SF4">
    <property type="entry name" value="PEROXIDE STRESS RESISTANCE PROTEIN YAAA"/>
    <property type="match status" value="1"/>
</dbReference>
<sequence>MLILLPPSETKAPGGTGAPVDLGALSFPTLTPVRAEILADLSALNVDDALEVLGISGALRAEAEANLILADAPTMPALERYTGVLYDALDAATLTAQDADARSRLAVGSALFGVVRADDLIPHYRLSAGTKLPLRAGGPTPTLKKRWGTLITTALQETPDGSGDGVIVDLRSGGYQGLGKVAAWDAASGTGAVTVRVESVRPDGTRKVVSHFNKHYKGLLARELATAGAAADAARTADDVASLIADAGLTVEINGPVGGKPPKDTLTLVV</sequence>